<evidence type="ECO:0000313" key="2">
    <source>
        <dbReference type="Proteomes" id="UP000016426"/>
    </source>
</evidence>
<protein>
    <submittedName>
        <fullName evidence="1">Uncharacterized protein</fullName>
    </submittedName>
</protein>
<proteinExistence type="predicted"/>
<comment type="caution">
    <text evidence="1">The sequence shown here is derived from an EMBL/GenBank/DDBJ whole genome shotgun (WGS) entry which is preliminary data.</text>
</comment>
<dbReference type="Proteomes" id="UP000016426">
    <property type="component" value="Unassembled WGS sequence"/>
</dbReference>
<dbReference type="EMBL" id="AVPH01000124">
    <property type="protein sequence ID" value="ERE13387.1"/>
    <property type="molecule type" value="Genomic_DNA"/>
</dbReference>
<gene>
    <name evidence="1" type="ORF">O166_04495</name>
</gene>
<keyword evidence="2" id="KW-1185">Reference proteome</keyword>
<accession>A0ABN0N8V9</accession>
<reference evidence="1 2" key="1">
    <citation type="journal article" date="2013" name="Genome Announc.">
        <title>Genome Sequence of the Pigment-Producing Bacterium Pseudogulbenkiania ferrooxidans, Isolated from Loktak Lake.</title>
        <authorList>
            <person name="Puranik S."/>
            <person name="Talkal R."/>
            <person name="Qureshi A."/>
            <person name="Khardenavis A."/>
            <person name="Kapley A."/>
            <person name="Purohit H.J."/>
        </authorList>
    </citation>
    <scope>NUCLEOTIDE SEQUENCE [LARGE SCALE GENOMIC DNA]</scope>
    <source>
        <strain evidence="1 2">EGD-HP2</strain>
    </source>
</reference>
<organism evidence="1 2">
    <name type="scientific">Pseudogulbenkiania ferrooxidans EGD-HP2</name>
    <dbReference type="NCBI Taxonomy" id="1388764"/>
    <lineage>
        <taxon>Bacteria</taxon>
        <taxon>Pseudomonadati</taxon>
        <taxon>Pseudomonadota</taxon>
        <taxon>Betaproteobacteria</taxon>
        <taxon>Neisseriales</taxon>
        <taxon>Chromobacteriaceae</taxon>
        <taxon>Pseudogulbenkiania</taxon>
    </lineage>
</organism>
<name>A0ABN0N8V9_9NEIS</name>
<evidence type="ECO:0000313" key="1">
    <source>
        <dbReference type="EMBL" id="ERE13387.1"/>
    </source>
</evidence>
<sequence length="41" mass="4416">MALSAVRMHPERAAVGNQGHGLFSVMLLRKPIMAGRGQLLT</sequence>